<reference evidence="2" key="1">
    <citation type="submission" date="2020-05" db="EMBL/GenBank/DDBJ databases">
        <title>Mycena genomes resolve the evolution of fungal bioluminescence.</title>
        <authorList>
            <person name="Tsai I.J."/>
        </authorList>
    </citation>
    <scope>NUCLEOTIDE SEQUENCE</scope>
    <source>
        <strain evidence="2">110903Hualien_Pintung</strain>
    </source>
</reference>
<dbReference type="Proteomes" id="UP000613580">
    <property type="component" value="Unassembled WGS sequence"/>
</dbReference>
<proteinExistence type="predicted"/>
<accession>A0A8H6T7R7</accession>
<name>A0A8H6T7R7_MYCCL</name>
<organism evidence="2 3">
    <name type="scientific">Mycena chlorophos</name>
    <name type="common">Agaric fungus</name>
    <name type="synonym">Agaricus chlorophos</name>
    <dbReference type="NCBI Taxonomy" id="658473"/>
    <lineage>
        <taxon>Eukaryota</taxon>
        <taxon>Fungi</taxon>
        <taxon>Dikarya</taxon>
        <taxon>Basidiomycota</taxon>
        <taxon>Agaricomycotina</taxon>
        <taxon>Agaricomycetes</taxon>
        <taxon>Agaricomycetidae</taxon>
        <taxon>Agaricales</taxon>
        <taxon>Marasmiineae</taxon>
        <taxon>Mycenaceae</taxon>
        <taxon>Mycena</taxon>
    </lineage>
</organism>
<dbReference type="EMBL" id="JACAZE010000006">
    <property type="protein sequence ID" value="KAF7313393.1"/>
    <property type="molecule type" value="Genomic_DNA"/>
</dbReference>
<gene>
    <name evidence="2" type="ORF">HMN09_00495100</name>
</gene>
<feature type="region of interest" description="Disordered" evidence="1">
    <location>
        <begin position="292"/>
        <end position="335"/>
    </location>
</feature>
<dbReference type="AlphaFoldDB" id="A0A8H6T7R7"/>
<evidence type="ECO:0000313" key="3">
    <source>
        <dbReference type="Proteomes" id="UP000613580"/>
    </source>
</evidence>
<comment type="caution">
    <text evidence="2">The sequence shown here is derived from an EMBL/GenBank/DDBJ whole genome shotgun (WGS) entry which is preliminary data.</text>
</comment>
<evidence type="ECO:0000313" key="2">
    <source>
        <dbReference type="EMBL" id="KAF7313393.1"/>
    </source>
</evidence>
<protein>
    <submittedName>
        <fullName evidence="2">Uncharacterized protein</fullName>
    </submittedName>
</protein>
<evidence type="ECO:0000256" key="1">
    <source>
        <dbReference type="SAM" id="MobiDB-lite"/>
    </source>
</evidence>
<keyword evidence="3" id="KW-1185">Reference proteome</keyword>
<sequence length="385" mass="42167">MAVNDALLRDFFPDLEGQDHIHGYLQNIQRSGDELALHIPQSFIVPSFSLFSLCLLQAVPTPLVKPGGALTNAGINSPYPKDYDFDKQHLVEPAPLPLNKKTKLVVRNAYNCGIDAFNVASETQTELARAAAGRGDKDLPDVGAPLRAFHPFTADDITEVLKNEKAFQPMCVVLSELVHQAKLLRDGMSPSDKLEGSLQDAPTGLMAYNHLIPAPIIAAFAAHIFVPLLALTNRYISRYANGELQLPTLLDGHRASGLRPLTPPLSTTRLTFIGGALELRPSSLRAIGVSRQQPDASLARDTHPVLTTSPRSVPRPNPTRRRLPGTIHPRNVSEFPISPAPLPAFERSNLSREYRIKIRRGHLLLLTPAPEMTRSAQTTERESAS</sequence>